<gene>
    <name evidence="1" type="ORF">Vadar_013229</name>
</gene>
<sequence>MLYCSNISKLSLDEYPWVSFARLCKYSGWFTVCLQNVYTGNDIYVLEFFLSARSKDNENILTTLNFILGTMEKNFKTFRLASGKELGELMSLEVIYFQNDQKIQFVQSIQATRDFSRSSIQSSVQSSPSVANTCQGLDDANMVTSKAKYDLNCDPCSDSDSSSDSDPSFMQSSTRVANARPRFQDVDLVTIKAKYASTERVLKLSLPCRLVELQEEVTKRLMLEAGTYQVIYEDEEDGPVLIGCDEDLQTYVKDSMSQGNTPRVVLELKEPATNLNPTN</sequence>
<reference evidence="1 2" key="1">
    <citation type="journal article" date="2021" name="Hortic Res">
        <title>High-quality reference genome and annotation aids understanding of berry development for evergreen blueberry (Vaccinium darrowii).</title>
        <authorList>
            <person name="Yu J."/>
            <person name="Hulse-Kemp A.M."/>
            <person name="Babiker E."/>
            <person name="Staton M."/>
        </authorList>
    </citation>
    <scope>NUCLEOTIDE SEQUENCE [LARGE SCALE GENOMIC DNA]</scope>
    <source>
        <strain evidence="2">cv. NJ 8807/NJ 8810</strain>
        <tissue evidence="1">Young leaf</tissue>
    </source>
</reference>
<evidence type="ECO:0000313" key="2">
    <source>
        <dbReference type="Proteomes" id="UP000828048"/>
    </source>
</evidence>
<comment type="caution">
    <text evidence="1">The sequence shown here is derived from an EMBL/GenBank/DDBJ whole genome shotgun (WGS) entry which is preliminary data.</text>
</comment>
<protein>
    <submittedName>
        <fullName evidence="1">Uncharacterized protein</fullName>
    </submittedName>
</protein>
<organism evidence="1 2">
    <name type="scientific">Vaccinium darrowii</name>
    <dbReference type="NCBI Taxonomy" id="229202"/>
    <lineage>
        <taxon>Eukaryota</taxon>
        <taxon>Viridiplantae</taxon>
        <taxon>Streptophyta</taxon>
        <taxon>Embryophyta</taxon>
        <taxon>Tracheophyta</taxon>
        <taxon>Spermatophyta</taxon>
        <taxon>Magnoliopsida</taxon>
        <taxon>eudicotyledons</taxon>
        <taxon>Gunneridae</taxon>
        <taxon>Pentapetalae</taxon>
        <taxon>asterids</taxon>
        <taxon>Ericales</taxon>
        <taxon>Ericaceae</taxon>
        <taxon>Vaccinioideae</taxon>
        <taxon>Vaccinieae</taxon>
        <taxon>Vaccinium</taxon>
    </lineage>
</organism>
<name>A0ACB7XH53_9ERIC</name>
<accession>A0ACB7XH53</accession>
<keyword evidence="2" id="KW-1185">Reference proteome</keyword>
<dbReference type="Proteomes" id="UP000828048">
    <property type="component" value="Chromosome 10"/>
</dbReference>
<dbReference type="EMBL" id="CM037160">
    <property type="protein sequence ID" value="KAH7840149.1"/>
    <property type="molecule type" value="Genomic_DNA"/>
</dbReference>
<evidence type="ECO:0000313" key="1">
    <source>
        <dbReference type="EMBL" id="KAH7840149.1"/>
    </source>
</evidence>
<proteinExistence type="predicted"/>